<protein>
    <submittedName>
        <fullName evidence="1">AOAH-like protein</fullName>
    </submittedName>
</protein>
<evidence type="ECO:0000313" key="1">
    <source>
        <dbReference type="EMBL" id="WAR12920.1"/>
    </source>
</evidence>
<dbReference type="Proteomes" id="UP001164746">
    <property type="component" value="Chromosome 8"/>
</dbReference>
<name>A0ABY7ESF8_MYAAR</name>
<organism evidence="1 2">
    <name type="scientific">Mya arenaria</name>
    <name type="common">Soft-shell clam</name>
    <dbReference type="NCBI Taxonomy" id="6604"/>
    <lineage>
        <taxon>Eukaryota</taxon>
        <taxon>Metazoa</taxon>
        <taxon>Spiralia</taxon>
        <taxon>Lophotrochozoa</taxon>
        <taxon>Mollusca</taxon>
        <taxon>Bivalvia</taxon>
        <taxon>Autobranchia</taxon>
        <taxon>Heteroconchia</taxon>
        <taxon>Euheterodonta</taxon>
        <taxon>Imparidentia</taxon>
        <taxon>Neoheterodontei</taxon>
        <taxon>Myida</taxon>
        <taxon>Myoidea</taxon>
        <taxon>Myidae</taxon>
        <taxon>Mya</taxon>
    </lineage>
</organism>
<keyword evidence="2" id="KW-1185">Reference proteome</keyword>
<accession>A0ABY7ESF8</accession>
<evidence type="ECO:0000313" key="2">
    <source>
        <dbReference type="Proteomes" id="UP001164746"/>
    </source>
</evidence>
<dbReference type="PANTHER" id="PTHR15010">
    <property type="entry name" value="ACYLOXYACYL HYDROLASE"/>
    <property type="match status" value="1"/>
</dbReference>
<reference evidence="1" key="1">
    <citation type="submission" date="2022-11" db="EMBL/GenBank/DDBJ databases">
        <title>Centuries of genome instability and evolution in soft-shell clam transmissible cancer (bioRxiv).</title>
        <authorList>
            <person name="Hart S.F.M."/>
            <person name="Yonemitsu M.A."/>
            <person name="Giersch R.M."/>
            <person name="Beal B.F."/>
            <person name="Arriagada G."/>
            <person name="Davis B.W."/>
            <person name="Ostrander E.A."/>
            <person name="Goff S.P."/>
            <person name="Metzger M.J."/>
        </authorList>
    </citation>
    <scope>NUCLEOTIDE SEQUENCE</scope>
    <source>
        <strain evidence="1">MELC-2E11</strain>
        <tissue evidence="1">Siphon/mantle</tissue>
    </source>
</reference>
<dbReference type="InterPro" id="IPR039676">
    <property type="entry name" value="AOAH"/>
</dbReference>
<sequence length="154" mass="17631">MDDENSGCRRVEDRDTPDVICSKLGLCTAETGPQCTLFPLKPGTKLHHYSQDPVLVQKTKHLDMTLRGYSWRGKDCDDRLTGVHPGARTINDDINMDSNCNGVKISPCTGWMNTNQTLRDLTTQRLWICEFFQSRLRELHNFPFTWIANCLDII</sequence>
<proteinExistence type="predicted"/>
<dbReference type="EMBL" id="CP111019">
    <property type="protein sequence ID" value="WAR12920.1"/>
    <property type="molecule type" value="Genomic_DNA"/>
</dbReference>
<dbReference type="PANTHER" id="PTHR15010:SF0">
    <property type="entry name" value="ACYLOXYACYL HYDROLASE"/>
    <property type="match status" value="1"/>
</dbReference>
<gene>
    <name evidence="1" type="ORF">MAR_027100</name>
</gene>